<feature type="region of interest" description="Disordered" evidence="1">
    <location>
        <begin position="114"/>
        <end position="150"/>
    </location>
</feature>
<dbReference type="AlphaFoldDB" id="A0A2G8RUH6"/>
<feature type="region of interest" description="Disordered" evidence="1">
    <location>
        <begin position="49"/>
        <end position="85"/>
    </location>
</feature>
<keyword evidence="3" id="KW-1185">Reference proteome</keyword>
<dbReference type="OrthoDB" id="420264at2759"/>
<name>A0A2G8RUH6_9APHY</name>
<comment type="caution">
    <text evidence="2">The sequence shown here is derived from an EMBL/GenBank/DDBJ whole genome shotgun (WGS) entry which is preliminary data.</text>
</comment>
<dbReference type="STRING" id="1077348.A0A2G8RUH6"/>
<dbReference type="Proteomes" id="UP000230002">
    <property type="component" value="Unassembled WGS sequence"/>
</dbReference>
<evidence type="ECO:0000313" key="2">
    <source>
        <dbReference type="EMBL" id="PIL25165.1"/>
    </source>
</evidence>
<gene>
    <name evidence="2" type="ORF">GSI_13054</name>
</gene>
<accession>A0A2G8RUH6</accession>
<evidence type="ECO:0000256" key="1">
    <source>
        <dbReference type="SAM" id="MobiDB-lite"/>
    </source>
</evidence>
<feature type="compositionally biased region" description="Low complexity" evidence="1">
    <location>
        <begin position="116"/>
        <end position="136"/>
    </location>
</feature>
<evidence type="ECO:0000313" key="3">
    <source>
        <dbReference type="Proteomes" id="UP000230002"/>
    </source>
</evidence>
<sequence length="150" mass="16241">MAICRFRAPGEGLTRDVPHPLQVVLLGNADNVVLHLCHKLGWDLPPASTPNLMSGSVGGPSGPSSRLDAPRPNLKKRPSAEFEIEPRRVGNSHVWLFEGAEGGKWVDEIERKYQPTTTVSESTSAASTPLSSPPESEAGDTRQMKKARVH</sequence>
<organism evidence="2 3">
    <name type="scientific">Ganoderma sinense ZZ0214-1</name>
    <dbReference type="NCBI Taxonomy" id="1077348"/>
    <lineage>
        <taxon>Eukaryota</taxon>
        <taxon>Fungi</taxon>
        <taxon>Dikarya</taxon>
        <taxon>Basidiomycota</taxon>
        <taxon>Agaricomycotina</taxon>
        <taxon>Agaricomycetes</taxon>
        <taxon>Polyporales</taxon>
        <taxon>Polyporaceae</taxon>
        <taxon>Ganoderma</taxon>
    </lineage>
</organism>
<reference evidence="2 3" key="1">
    <citation type="journal article" date="2015" name="Sci. Rep.">
        <title>Chromosome-level genome map provides insights into diverse defense mechanisms in the medicinal fungus Ganoderma sinense.</title>
        <authorList>
            <person name="Zhu Y."/>
            <person name="Xu J."/>
            <person name="Sun C."/>
            <person name="Zhou S."/>
            <person name="Xu H."/>
            <person name="Nelson D.R."/>
            <person name="Qian J."/>
            <person name="Song J."/>
            <person name="Luo H."/>
            <person name="Xiang L."/>
            <person name="Li Y."/>
            <person name="Xu Z."/>
            <person name="Ji A."/>
            <person name="Wang L."/>
            <person name="Lu S."/>
            <person name="Hayward A."/>
            <person name="Sun W."/>
            <person name="Li X."/>
            <person name="Schwartz D.C."/>
            <person name="Wang Y."/>
            <person name="Chen S."/>
        </authorList>
    </citation>
    <scope>NUCLEOTIDE SEQUENCE [LARGE SCALE GENOMIC DNA]</scope>
    <source>
        <strain evidence="2 3">ZZ0214-1</strain>
    </source>
</reference>
<proteinExistence type="predicted"/>
<dbReference type="EMBL" id="AYKW01000056">
    <property type="protein sequence ID" value="PIL25165.1"/>
    <property type="molecule type" value="Genomic_DNA"/>
</dbReference>
<protein>
    <submittedName>
        <fullName evidence="2">Uncharacterized protein</fullName>
    </submittedName>
</protein>